<proteinExistence type="predicted"/>
<feature type="domain" description="VWA7 N-terminal" evidence="1">
    <location>
        <begin position="39"/>
        <end position="133"/>
    </location>
</feature>
<evidence type="ECO:0000313" key="2">
    <source>
        <dbReference type="EMBL" id="ROL50879.1"/>
    </source>
</evidence>
<keyword evidence="3" id="KW-1185">Reference proteome</keyword>
<comment type="caution">
    <text evidence="2">The sequence shown here is derived from an EMBL/GenBank/DDBJ whole genome shotgun (WGS) entry which is preliminary data.</text>
</comment>
<gene>
    <name evidence="2" type="ORF">DPX16_15123</name>
</gene>
<dbReference type="EMBL" id="RJVU01019434">
    <property type="protein sequence ID" value="ROL50879.1"/>
    <property type="molecule type" value="Genomic_DNA"/>
</dbReference>
<dbReference type="Proteomes" id="UP000281406">
    <property type="component" value="Unassembled WGS sequence"/>
</dbReference>
<organism evidence="2 3">
    <name type="scientific">Anabarilius grahami</name>
    <name type="common">Kanglang fish</name>
    <name type="synonym">Barilius grahami</name>
    <dbReference type="NCBI Taxonomy" id="495550"/>
    <lineage>
        <taxon>Eukaryota</taxon>
        <taxon>Metazoa</taxon>
        <taxon>Chordata</taxon>
        <taxon>Craniata</taxon>
        <taxon>Vertebrata</taxon>
        <taxon>Euteleostomi</taxon>
        <taxon>Actinopterygii</taxon>
        <taxon>Neopterygii</taxon>
        <taxon>Teleostei</taxon>
        <taxon>Ostariophysi</taxon>
        <taxon>Cypriniformes</taxon>
        <taxon>Xenocyprididae</taxon>
        <taxon>Xenocypridinae</taxon>
        <taxon>Xenocypridinae incertae sedis</taxon>
        <taxon>Anabarilius</taxon>
    </lineage>
</organism>
<dbReference type="InterPro" id="IPR056862">
    <property type="entry name" value="VWA7_N"/>
</dbReference>
<reference evidence="2 3" key="1">
    <citation type="submission" date="2018-10" db="EMBL/GenBank/DDBJ databases">
        <title>Genome assembly for a Yunnan-Guizhou Plateau 3E fish, Anabarilius grahami (Regan), and its evolutionary and genetic applications.</title>
        <authorList>
            <person name="Jiang W."/>
        </authorList>
    </citation>
    <scope>NUCLEOTIDE SEQUENCE [LARGE SCALE GENOMIC DNA]</scope>
    <source>
        <strain evidence="2">AG-KIZ</strain>
        <tissue evidence="2">Muscle</tissue>
    </source>
</reference>
<accession>A0A3N0YX28</accession>
<evidence type="ECO:0000313" key="3">
    <source>
        <dbReference type="Proteomes" id="UP000281406"/>
    </source>
</evidence>
<dbReference type="OrthoDB" id="301415at2759"/>
<dbReference type="Pfam" id="PF25107">
    <property type="entry name" value="VWA7_N"/>
    <property type="match status" value="1"/>
</dbReference>
<name>A0A3N0YX28_ANAGA</name>
<evidence type="ECO:0000259" key="1">
    <source>
        <dbReference type="Pfam" id="PF25107"/>
    </source>
</evidence>
<dbReference type="AlphaFoldDB" id="A0A3N0YX28"/>
<sequence>MISFYNVMRDVANIPGQHPEEHFDNEKFQEGKESITSGIKAITEKEMETCDNSSNSNSENIKESIIKEKFLTSGYARRSRPKGKCSHGGFPDYPEGINKDYRDSSHGSLHNQAADVAIDACVQLLEKILRSLKKEPALNFLRLMGLHSEKPKGEWKPLISFLDFKLRYPDASEDEYVEV</sequence>
<protein>
    <recommendedName>
        <fullName evidence="1">VWA7 N-terminal domain-containing protein</fullName>
    </recommendedName>
</protein>